<dbReference type="InterPro" id="IPR020084">
    <property type="entry name" value="NUDIX_hydrolase_CS"/>
</dbReference>
<dbReference type="SUPFAM" id="SSF55811">
    <property type="entry name" value="Nudix"/>
    <property type="match status" value="1"/>
</dbReference>
<dbReference type="InterPro" id="IPR000086">
    <property type="entry name" value="NUDIX_hydrolase_dom"/>
</dbReference>
<dbReference type="Proteomes" id="UP000193834">
    <property type="component" value="Unassembled WGS sequence"/>
</dbReference>
<dbReference type="PROSITE" id="PS00893">
    <property type="entry name" value="NUDIX_BOX"/>
    <property type="match status" value="1"/>
</dbReference>
<dbReference type="Pfam" id="PF00293">
    <property type="entry name" value="NUDIX"/>
    <property type="match status" value="1"/>
</dbReference>
<evidence type="ECO:0000256" key="2">
    <source>
        <dbReference type="ARBA" id="ARBA00022801"/>
    </source>
</evidence>
<dbReference type="Gene3D" id="3.90.79.10">
    <property type="entry name" value="Nucleoside Triphosphate Pyrophosphohydrolase"/>
    <property type="match status" value="1"/>
</dbReference>
<dbReference type="InterPro" id="IPR036388">
    <property type="entry name" value="WH-like_DNA-bd_sf"/>
</dbReference>
<dbReference type="PANTHER" id="PTHR43736:SF1">
    <property type="entry name" value="DIHYDRONEOPTERIN TRIPHOSPHATE DIPHOSPHATASE"/>
    <property type="match status" value="1"/>
</dbReference>
<dbReference type="CDD" id="cd18873">
    <property type="entry name" value="NUDIX_NadM_like"/>
    <property type="match status" value="1"/>
</dbReference>
<proteinExistence type="inferred from homology"/>
<evidence type="ECO:0000259" key="3">
    <source>
        <dbReference type="PROSITE" id="PS51462"/>
    </source>
</evidence>
<feature type="domain" description="Nudix hydrolase" evidence="3">
    <location>
        <begin position="23"/>
        <end position="168"/>
    </location>
</feature>
<keyword evidence="5" id="KW-1185">Reference proteome</keyword>
<dbReference type="SUPFAM" id="SSF46785">
    <property type="entry name" value="Winged helix' DNA-binding domain"/>
    <property type="match status" value="1"/>
</dbReference>
<dbReference type="GO" id="GO:0016787">
    <property type="term" value="F:hydrolase activity"/>
    <property type="evidence" value="ECO:0007669"/>
    <property type="project" value="UniProtKB-KW"/>
</dbReference>
<evidence type="ECO:0000313" key="4">
    <source>
        <dbReference type="EMBL" id="SMG10252.1"/>
    </source>
</evidence>
<comment type="similarity">
    <text evidence="1">Belongs to the Nudix hydrolase family.</text>
</comment>
<evidence type="ECO:0000256" key="1">
    <source>
        <dbReference type="ARBA" id="ARBA00005582"/>
    </source>
</evidence>
<dbReference type="InterPro" id="IPR015797">
    <property type="entry name" value="NUDIX_hydrolase-like_dom_sf"/>
</dbReference>
<dbReference type="Gene3D" id="1.10.10.10">
    <property type="entry name" value="Winged helix-like DNA-binding domain superfamily/Winged helix DNA-binding domain"/>
    <property type="match status" value="1"/>
</dbReference>
<dbReference type="RefSeq" id="WP_085492480.1">
    <property type="nucleotide sequence ID" value="NZ_FXAZ01000001.1"/>
</dbReference>
<dbReference type="InterPro" id="IPR054105">
    <property type="entry name" value="WHD_NrtR"/>
</dbReference>
<gene>
    <name evidence="4" type="ORF">SAMN06295960_0179</name>
</gene>
<sequence>MSESNITEAQFLQSYDPSRYERPIGVPADIVLFTISSEPVAGSTKSLPKRELKVLLIKRKGHPDRGKWALPGGFSSPQETLYEAAKRELKEETGLDRIHFELLGLYDTPGRDKRGWVISAAFVALLNERYLAKRTAQDDAEEVGLFSIEEALSLELAFDHRDIIRDALKHTERQMLSTTIARELLDPEFTIAELLQVIQTVVPEYAMTKSNFIRKLLMTKSHPIIEPVEGKFSTAYSQRPAQLYRFVEGYEPVLSLYGDISPQQD</sequence>
<protein>
    <submittedName>
        <fullName evidence="4">ADP-ribose pyrophosphatase YjhB, NUDIX family</fullName>
    </submittedName>
</protein>
<keyword evidence="2" id="KW-0378">Hydrolase</keyword>
<dbReference type="PANTHER" id="PTHR43736">
    <property type="entry name" value="ADP-RIBOSE PYROPHOSPHATASE"/>
    <property type="match status" value="1"/>
</dbReference>
<name>A0A1X7I6T3_9BACL</name>
<dbReference type="EMBL" id="FXAZ01000001">
    <property type="protein sequence ID" value="SMG10252.1"/>
    <property type="molecule type" value="Genomic_DNA"/>
</dbReference>
<dbReference type="Pfam" id="PF21906">
    <property type="entry name" value="WHD_NrtR"/>
    <property type="match status" value="1"/>
</dbReference>
<dbReference type="InterPro" id="IPR036390">
    <property type="entry name" value="WH_DNA-bd_sf"/>
</dbReference>
<organism evidence="4 5">
    <name type="scientific">Paenibacillus aquistagni</name>
    <dbReference type="NCBI Taxonomy" id="1852522"/>
    <lineage>
        <taxon>Bacteria</taxon>
        <taxon>Bacillati</taxon>
        <taxon>Bacillota</taxon>
        <taxon>Bacilli</taxon>
        <taxon>Bacillales</taxon>
        <taxon>Paenibacillaceae</taxon>
        <taxon>Paenibacillus</taxon>
    </lineage>
</organism>
<dbReference type="STRING" id="1852522.SAMN06295960_0179"/>
<dbReference type="AlphaFoldDB" id="A0A1X7I6T3"/>
<evidence type="ECO:0000313" key="5">
    <source>
        <dbReference type="Proteomes" id="UP000193834"/>
    </source>
</evidence>
<accession>A0A1X7I6T3</accession>
<reference evidence="4 5" key="1">
    <citation type="submission" date="2017-04" db="EMBL/GenBank/DDBJ databases">
        <authorList>
            <person name="Afonso C.L."/>
            <person name="Miller P.J."/>
            <person name="Scott M.A."/>
            <person name="Spackman E."/>
            <person name="Goraichik I."/>
            <person name="Dimitrov K.M."/>
            <person name="Suarez D.L."/>
            <person name="Swayne D.E."/>
        </authorList>
    </citation>
    <scope>NUCLEOTIDE SEQUENCE [LARGE SCALE GENOMIC DNA]</scope>
    <source>
        <strain evidence="4 5">11</strain>
    </source>
</reference>
<dbReference type="PROSITE" id="PS51462">
    <property type="entry name" value="NUDIX"/>
    <property type="match status" value="1"/>
</dbReference>
<dbReference type="OrthoDB" id="9786141at2"/>